<proteinExistence type="predicted"/>
<dbReference type="InterPro" id="IPR035093">
    <property type="entry name" value="RelE/ParE_toxin_dom_sf"/>
</dbReference>
<evidence type="ECO:0008006" key="3">
    <source>
        <dbReference type="Google" id="ProtNLM"/>
    </source>
</evidence>
<dbReference type="STRING" id="470826.SAMN04488027_11195"/>
<dbReference type="AlphaFoldDB" id="A0A1G7YBJ4"/>
<sequence>MAKRNVIWTRTADIQFAGILEYWVKRNNSKTYSKKLLKLVSERTKQTAEKPLIYKATDFKDVRLASMGNFSI</sequence>
<reference evidence="1 2" key="1">
    <citation type="submission" date="2016-10" db="EMBL/GenBank/DDBJ databases">
        <authorList>
            <person name="de Groot N.N."/>
        </authorList>
    </citation>
    <scope>NUCLEOTIDE SEQUENCE [LARGE SCALE GENOMIC DNA]</scope>
    <source>
        <strain evidence="1 2">DSM 19803</strain>
    </source>
</reference>
<evidence type="ECO:0000313" key="1">
    <source>
        <dbReference type="EMBL" id="SDG93774.1"/>
    </source>
</evidence>
<evidence type="ECO:0000313" key="2">
    <source>
        <dbReference type="Proteomes" id="UP000199296"/>
    </source>
</evidence>
<protein>
    <recommendedName>
        <fullName evidence="3">Toxin YoeB</fullName>
    </recommendedName>
</protein>
<organism evidence="1 2">
    <name type="scientific">Psychroflexus sediminis</name>
    <dbReference type="NCBI Taxonomy" id="470826"/>
    <lineage>
        <taxon>Bacteria</taxon>
        <taxon>Pseudomonadati</taxon>
        <taxon>Bacteroidota</taxon>
        <taxon>Flavobacteriia</taxon>
        <taxon>Flavobacteriales</taxon>
        <taxon>Flavobacteriaceae</taxon>
        <taxon>Psychroflexus</taxon>
    </lineage>
</organism>
<gene>
    <name evidence="1" type="ORF">SAMN04488027_11195</name>
</gene>
<dbReference type="RefSeq" id="WP_245686459.1">
    <property type="nucleotide sequence ID" value="NZ_FNCW01000011.1"/>
</dbReference>
<dbReference type="Gene3D" id="3.30.2310.20">
    <property type="entry name" value="RelE-like"/>
    <property type="match status" value="1"/>
</dbReference>
<dbReference type="Proteomes" id="UP000199296">
    <property type="component" value="Unassembled WGS sequence"/>
</dbReference>
<dbReference type="EMBL" id="FNCW01000011">
    <property type="protein sequence ID" value="SDG93774.1"/>
    <property type="molecule type" value="Genomic_DNA"/>
</dbReference>
<accession>A0A1G7YBJ4</accession>
<name>A0A1G7YBJ4_9FLAO</name>
<keyword evidence="2" id="KW-1185">Reference proteome</keyword>